<dbReference type="InterPro" id="IPR005321">
    <property type="entry name" value="Peptidase_S58_DmpA"/>
</dbReference>
<dbReference type="Proteomes" id="UP000621454">
    <property type="component" value="Unassembled WGS sequence"/>
</dbReference>
<dbReference type="PANTHER" id="PTHR36512:SF3">
    <property type="entry name" value="BLR5678 PROTEIN"/>
    <property type="match status" value="1"/>
</dbReference>
<gene>
    <name evidence="2" type="ORF">GCM10011489_35070</name>
</gene>
<name>A0A916X099_9ACTN</name>
<dbReference type="SUPFAM" id="SSF56266">
    <property type="entry name" value="DmpA/ArgJ-like"/>
    <property type="match status" value="1"/>
</dbReference>
<dbReference type="AlphaFoldDB" id="A0A916X099"/>
<sequence length="335" mass="34046">MTLPAGTLPTGPRDLISDVAGVTVGHHHRIDEAAREATPDTPGTRETDLLDPVNSVRHADAFVLTGGSAFGLAAADGVMSHLERVGVGLPMDTAGHVVPIVPAAVIFDLPVGDWSRRPDAEFGRRAAADASEDFLLGSVGGGAAARAGALKGGFGSASVRAQTPGGASITVGAAVVVNSFGAVIRPETGLPWGADAESLAYYRLREPEESERVQLADLIARRSALNTTIGVVATDARLDVADTRRVAMAAHDGLARAVRPVHTPVDGDAFFAVATGEVVSEYPAPTGMNPDLALVAVACAAAAVAVERAVVRGVLAATPVAGIPAYAQTLPSALL</sequence>
<reference evidence="2" key="1">
    <citation type="journal article" date="2014" name="Int. J. Syst. Evol. Microbiol.">
        <title>Complete genome sequence of Corynebacterium casei LMG S-19264T (=DSM 44701T), isolated from a smear-ripened cheese.</title>
        <authorList>
            <consortium name="US DOE Joint Genome Institute (JGI-PGF)"/>
            <person name="Walter F."/>
            <person name="Albersmeier A."/>
            <person name="Kalinowski J."/>
            <person name="Ruckert C."/>
        </authorList>
    </citation>
    <scope>NUCLEOTIDE SEQUENCE</scope>
    <source>
        <strain evidence="2">CGMCC 1.12827</strain>
    </source>
</reference>
<dbReference type="Gene3D" id="3.60.70.12">
    <property type="entry name" value="L-amino peptidase D-ALA esterase/amidase"/>
    <property type="match status" value="1"/>
</dbReference>
<dbReference type="InterPro" id="IPR016117">
    <property type="entry name" value="ArgJ-like_dom_sf"/>
</dbReference>
<proteinExistence type="inferred from homology"/>
<evidence type="ECO:0008006" key="4">
    <source>
        <dbReference type="Google" id="ProtNLM"/>
    </source>
</evidence>
<reference evidence="2" key="2">
    <citation type="submission" date="2020-09" db="EMBL/GenBank/DDBJ databases">
        <authorList>
            <person name="Sun Q."/>
            <person name="Zhou Y."/>
        </authorList>
    </citation>
    <scope>NUCLEOTIDE SEQUENCE</scope>
    <source>
        <strain evidence="2">CGMCC 1.12827</strain>
    </source>
</reference>
<dbReference type="EMBL" id="BMGC01000039">
    <property type="protein sequence ID" value="GGB44603.1"/>
    <property type="molecule type" value="Genomic_DNA"/>
</dbReference>
<dbReference type="RefSeq" id="WP_188588244.1">
    <property type="nucleotide sequence ID" value="NZ_BMGC01000039.1"/>
</dbReference>
<organism evidence="2 3">
    <name type="scientific">Gordonia jinhuaensis</name>
    <dbReference type="NCBI Taxonomy" id="1517702"/>
    <lineage>
        <taxon>Bacteria</taxon>
        <taxon>Bacillati</taxon>
        <taxon>Actinomycetota</taxon>
        <taxon>Actinomycetes</taxon>
        <taxon>Mycobacteriales</taxon>
        <taxon>Gordoniaceae</taxon>
        <taxon>Gordonia</taxon>
    </lineage>
</organism>
<accession>A0A916X099</accession>
<dbReference type="GO" id="GO:0004177">
    <property type="term" value="F:aminopeptidase activity"/>
    <property type="evidence" value="ECO:0007669"/>
    <property type="project" value="TreeGrafter"/>
</dbReference>
<dbReference type="Pfam" id="PF03576">
    <property type="entry name" value="Peptidase_S58"/>
    <property type="match status" value="1"/>
</dbReference>
<evidence type="ECO:0000313" key="3">
    <source>
        <dbReference type="Proteomes" id="UP000621454"/>
    </source>
</evidence>
<dbReference type="PANTHER" id="PTHR36512">
    <property type="entry name" value="D-AMINOPEPTIDASE"/>
    <property type="match status" value="1"/>
</dbReference>
<keyword evidence="3" id="KW-1185">Reference proteome</keyword>
<evidence type="ECO:0000256" key="1">
    <source>
        <dbReference type="ARBA" id="ARBA00007068"/>
    </source>
</evidence>
<protein>
    <recommendedName>
        <fullName evidence="4">L-aminopeptidase/D-esterase</fullName>
    </recommendedName>
</protein>
<comment type="caution">
    <text evidence="2">The sequence shown here is derived from an EMBL/GenBank/DDBJ whole genome shotgun (WGS) entry which is preliminary data.</text>
</comment>
<comment type="similarity">
    <text evidence="1">Belongs to the peptidase S58 family.</text>
</comment>
<evidence type="ECO:0000313" key="2">
    <source>
        <dbReference type="EMBL" id="GGB44603.1"/>
    </source>
</evidence>